<evidence type="ECO:0008006" key="3">
    <source>
        <dbReference type="Google" id="ProtNLM"/>
    </source>
</evidence>
<sequence>MIDDVEKQFQRYRNVLDDFLGTVSEVGKVTPRSTEDGPVRYLCYKDFPSVGLVTGFTYGLSLVDHPDWGAEKRELSITVRTDSVEWARTPAVIISGLRGIVPFNPGDALGYAGAYVQGFKMNCAVLAEPFFDVDDKVLNGRFKWGRGGDSPLRVVGVYPIHSVEREFVYKNGFSSFWGMEWDRLSLEREPLF</sequence>
<dbReference type="Proteomes" id="UP000677152">
    <property type="component" value="Chromosome"/>
</dbReference>
<dbReference type="EMBL" id="CP073249">
    <property type="protein sequence ID" value="QUF03759.1"/>
    <property type="molecule type" value="Genomic_DNA"/>
</dbReference>
<reference evidence="1" key="1">
    <citation type="submission" date="2021-04" db="EMBL/GenBank/DDBJ databases">
        <title>Genomic sequence of Actinosynnema pretiosum subsp. pretiosum ATCC 31280 (C-14919).</title>
        <authorList>
            <person name="Bai L."/>
            <person name="Wang X."/>
            <person name="Xiao Y."/>
        </authorList>
    </citation>
    <scope>NUCLEOTIDE SEQUENCE</scope>
    <source>
        <strain evidence="1">ATCC 31280</strain>
    </source>
</reference>
<evidence type="ECO:0000313" key="2">
    <source>
        <dbReference type="Proteomes" id="UP000677152"/>
    </source>
</evidence>
<organism evidence="1 2">
    <name type="scientific">Actinosynnema pretiosum subsp. pretiosum</name>
    <dbReference type="NCBI Taxonomy" id="103721"/>
    <lineage>
        <taxon>Bacteria</taxon>
        <taxon>Bacillati</taxon>
        <taxon>Actinomycetota</taxon>
        <taxon>Actinomycetes</taxon>
        <taxon>Pseudonocardiales</taxon>
        <taxon>Pseudonocardiaceae</taxon>
        <taxon>Actinosynnema</taxon>
    </lineage>
</organism>
<proteinExistence type="predicted"/>
<dbReference type="AlphaFoldDB" id="A0AA45L560"/>
<gene>
    <name evidence="1" type="ORF">KCV87_31060</name>
</gene>
<accession>A0AA45L560</accession>
<name>A0AA45L560_9PSEU</name>
<evidence type="ECO:0000313" key="1">
    <source>
        <dbReference type="EMBL" id="QUF03759.1"/>
    </source>
</evidence>
<protein>
    <recommendedName>
        <fullName evidence="3">Suppressor of fused-like domain-containing protein</fullName>
    </recommendedName>
</protein>